<keyword evidence="1" id="KW-0472">Membrane</keyword>
<dbReference type="eggNOG" id="ENOG5030J21">
    <property type="taxonomic scope" value="Bacteria"/>
</dbReference>
<comment type="caution">
    <text evidence="2">The sequence shown here is derived from an EMBL/GenBank/DDBJ whole genome shotgun (WGS) entry which is preliminary data.</text>
</comment>
<dbReference type="PATRIC" id="fig|1140003.3.peg.925"/>
<reference evidence="2 3" key="1">
    <citation type="submission" date="2013-03" db="EMBL/GenBank/DDBJ databases">
        <title>The Genome Sequence of Enterococcus sulfureus ATCC_49903 (PacBio/Illumina hybrid assembly).</title>
        <authorList>
            <consortium name="The Broad Institute Genomics Platform"/>
            <consortium name="The Broad Institute Genome Sequencing Center for Infectious Disease"/>
            <person name="Earl A."/>
            <person name="Russ C."/>
            <person name="Gilmore M."/>
            <person name="Surin D."/>
            <person name="Walker B."/>
            <person name="Young S."/>
            <person name="Zeng Q."/>
            <person name="Gargeya S."/>
            <person name="Fitzgerald M."/>
            <person name="Haas B."/>
            <person name="Abouelleil A."/>
            <person name="Allen A.W."/>
            <person name="Alvarado L."/>
            <person name="Arachchi H.M."/>
            <person name="Berlin A.M."/>
            <person name="Chapman S.B."/>
            <person name="Gainer-Dewar J."/>
            <person name="Goldberg J."/>
            <person name="Griggs A."/>
            <person name="Gujja S."/>
            <person name="Hansen M."/>
            <person name="Howarth C."/>
            <person name="Imamovic A."/>
            <person name="Ireland A."/>
            <person name="Larimer J."/>
            <person name="McCowan C."/>
            <person name="Murphy C."/>
            <person name="Pearson M."/>
            <person name="Poon T.W."/>
            <person name="Priest M."/>
            <person name="Roberts A."/>
            <person name="Saif S."/>
            <person name="Shea T."/>
            <person name="Sisk P."/>
            <person name="Sykes S."/>
            <person name="Wortman J."/>
            <person name="Nusbaum C."/>
            <person name="Birren B."/>
        </authorList>
    </citation>
    <scope>NUCLEOTIDE SEQUENCE [LARGE SCALE GENOMIC DNA]</scope>
    <source>
        <strain evidence="2 3">ATCC 49903</strain>
    </source>
</reference>
<dbReference type="AlphaFoldDB" id="S0NRQ1"/>
<proteinExistence type="predicted"/>
<feature type="transmembrane region" description="Helical" evidence="1">
    <location>
        <begin position="31"/>
        <end position="53"/>
    </location>
</feature>
<keyword evidence="1" id="KW-1133">Transmembrane helix</keyword>
<feature type="transmembrane region" description="Helical" evidence="1">
    <location>
        <begin position="73"/>
        <end position="94"/>
    </location>
</feature>
<sequence>MLYPIFAFGIPIFLCVLYCLFLGIRHYSTIPYLSFVLVIISGFLIVLSIQILNEADRVGKQQNLTAVYGYNPSLLWTTLGIGIILFVISCIIVYKEWKTT</sequence>
<name>S0NRQ1_9ENTE</name>
<dbReference type="Proteomes" id="UP000015961">
    <property type="component" value="Unassembled WGS sequence"/>
</dbReference>
<protein>
    <submittedName>
        <fullName evidence="2">Uncharacterized protein</fullName>
    </submittedName>
</protein>
<gene>
    <name evidence="2" type="ORF">I573_01709</name>
</gene>
<evidence type="ECO:0000313" key="3">
    <source>
        <dbReference type="Proteomes" id="UP000015961"/>
    </source>
</evidence>
<keyword evidence="3" id="KW-1185">Reference proteome</keyword>
<accession>S0NRQ1</accession>
<dbReference type="OrthoDB" id="2187313at2"/>
<dbReference type="RefSeq" id="WP_016185421.1">
    <property type="nucleotide sequence ID" value="NZ_ASWO01000005.1"/>
</dbReference>
<feature type="transmembrane region" description="Helical" evidence="1">
    <location>
        <begin position="6"/>
        <end position="24"/>
    </location>
</feature>
<evidence type="ECO:0000256" key="1">
    <source>
        <dbReference type="SAM" id="Phobius"/>
    </source>
</evidence>
<dbReference type="STRING" id="1140003.OMY_00969"/>
<keyword evidence="1" id="KW-0812">Transmembrane</keyword>
<evidence type="ECO:0000313" key="2">
    <source>
        <dbReference type="EMBL" id="EOT83984.1"/>
    </source>
</evidence>
<dbReference type="EMBL" id="ASWO01000005">
    <property type="protein sequence ID" value="EOT83984.1"/>
    <property type="molecule type" value="Genomic_DNA"/>
</dbReference>
<organism evidence="2 3">
    <name type="scientific">Enterococcus sulfureus ATCC 49903</name>
    <dbReference type="NCBI Taxonomy" id="1140003"/>
    <lineage>
        <taxon>Bacteria</taxon>
        <taxon>Bacillati</taxon>
        <taxon>Bacillota</taxon>
        <taxon>Bacilli</taxon>
        <taxon>Lactobacillales</taxon>
        <taxon>Enterococcaceae</taxon>
        <taxon>Enterococcus</taxon>
    </lineage>
</organism>